<dbReference type="InterPro" id="IPR008271">
    <property type="entry name" value="Ser/Thr_kinase_AS"/>
</dbReference>
<dbReference type="CDD" id="cd14008">
    <property type="entry name" value="STKc_LKB1_CaMKK"/>
    <property type="match status" value="1"/>
</dbReference>
<feature type="domain" description="Protein kinase" evidence="6">
    <location>
        <begin position="25"/>
        <end position="372"/>
    </location>
</feature>
<dbReference type="InterPro" id="IPR000719">
    <property type="entry name" value="Prot_kinase_dom"/>
</dbReference>
<dbReference type="EMBL" id="KV454427">
    <property type="protein sequence ID" value="ODQ81575.1"/>
    <property type="molecule type" value="Genomic_DNA"/>
</dbReference>
<dbReference type="Gene3D" id="1.10.510.10">
    <property type="entry name" value="Transferase(Phosphotransferase) domain 1"/>
    <property type="match status" value="1"/>
</dbReference>
<dbReference type="AlphaFoldDB" id="A0A1E3QV87"/>
<keyword evidence="2" id="KW-0808">Transferase</keyword>
<dbReference type="GO" id="GO:0004674">
    <property type="term" value="F:protein serine/threonine kinase activity"/>
    <property type="evidence" value="ECO:0007669"/>
    <property type="project" value="UniProtKB-KW"/>
</dbReference>
<dbReference type="GO" id="GO:0005524">
    <property type="term" value="F:ATP binding"/>
    <property type="evidence" value="ECO:0007669"/>
    <property type="project" value="UniProtKB-KW"/>
</dbReference>
<dbReference type="SUPFAM" id="SSF56112">
    <property type="entry name" value="Protein kinase-like (PK-like)"/>
    <property type="match status" value="1"/>
</dbReference>
<proteinExistence type="predicted"/>
<dbReference type="SMART" id="SM00220">
    <property type="entry name" value="S_TKc"/>
    <property type="match status" value="1"/>
</dbReference>
<keyword evidence="3" id="KW-0547">Nucleotide-binding</keyword>
<dbReference type="Proteomes" id="UP000094336">
    <property type="component" value="Unassembled WGS sequence"/>
</dbReference>
<dbReference type="RefSeq" id="XP_018986903.1">
    <property type="nucleotide sequence ID" value="XM_019127918.1"/>
</dbReference>
<evidence type="ECO:0000256" key="1">
    <source>
        <dbReference type="ARBA" id="ARBA00022527"/>
    </source>
</evidence>
<name>A0A1E3QV87_9ASCO</name>
<reference evidence="8" key="1">
    <citation type="submission" date="2016-05" db="EMBL/GenBank/DDBJ databases">
        <title>Comparative genomics of biotechnologically important yeasts.</title>
        <authorList>
            <consortium name="DOE Joint Genome Institute"/>
            <person name="Riley R."/>
            <person name="Haridas S."/>
            <person name="Wolfe K.H."/>
            <person name="Lopes M.R."/>
            <person name="Hittinger C.T."/>
            <person name="Goker M."/>
            <person name="Salamov A."/>
            <person name="Wisecaver J."/>
            <person name="Long T.M."/>
            <person name="Aerts A.L."/>
            <person name="Barry K."/>
            <person name="Choi C."/>
            <person name="Clum A."/>
            <person name="Coughlan A.Y."/>
            <person name="Deshpande S."/>
            <person name="Douglass A.P."/>
            <person name="Hanson S.J."/>
            <person name="Klenk H.-P."/>
            <person name="Labutti K."/>
            <person name="Lapidus A."/>
            <person name="Lindquist E."/>
            <person name="Lipzen A."/>
            <person name="Meier-Kolthoff J.P."/>
            <person name="Ohm R.A."/>
            <person name="Otillar R.P."/>
            <person name="Pangilinan J."/>
            <person name="Peng Y."/>
            <person name="Rokas A."/>
            <person name="Rosa C.A."/>
            <person name="Scheuner C."/>
            <person name="Sibirny A.A."/>
            <person name="Slot J.C."/>
            <person name="Stielow J.B."/>
            <person name="Sun H."/>
            <person name="Kurtzman C.P."/>
            <person name="Blackwell M."/>
            <person name="Grigoriev I.V."/>
            <person name="Jeffries T.W."/>
        </authorList>
    </citation>
    <scope>NUCLEOTIDE SEQUENCE [LARGE SCALE GENOMIC DNA]</scope>
    <source>
        <strain evidence="8">NRRL Y-12698</strain>
    </source>
</reference>
<keyword evidence="8" id="KW-1185">Reference proteome</keyword>
<dbReference type="GO" id="GO:0007165">
    <property type="term" value="P:signal transduction"/>
    <property type="evidence" value="ECO:0007669"/>
    <property type="project" value="TreeGrafter"/>
</dbReference>
<evidence type="ECO:0000256" key="4">
    <source>
        <dbReference type="ARBA" id="ARBA00022777"/>
    </source>
</evidence>
<dbReference type="Pfam" id="PF00069">
    <property type="entry name" value="Pkinase"/>
    <property type="match status" value="1"/>
</dbReference>
<evidence type="ECO:0000259" key="6">
    <source>
        <dbReference type="PROSITE" id="PS50011"/>
    </source>
</evidence>
<dbReference type="PROSITE" id="PS00108">
    <property type="entry name" value="PROTEIN_KINASE_ST"/>
    <property type="match status" value="1"/>
</dbReference>
<evidence type="ECO:0000256" key="3">
    <source>
        <dbReference type="ARBA" id="ARBA00022741"/>
    </source>
</evidence>
<evidence type="ECO:0000256" key="5">
    <source>
        <dbReference type="ARBA" id="ARBA00022840"/>
    </source>
</evidence>
<keyword evidence="1" id="KW-0723">Serine/threonine-protein kinase</keyword>
<organism evidence="7 8">
    <name type="scientific">Babjeviella inositovora NRRL Y-12698</name>
    <dbReference type="NCBI Taxonomy" id="984486"/>
    <lineage>
        <taxon>Eukaryota</taxon>
        <taxon>Fungi</taxon>
        <taxon>Dikarya</taxon>
        <taxon>Ascomycota</taxon>
        <taxon>Saccharomycotina</taxon>
        <taxon>Pichiomycetes</taxon>
        <taxon>Serinales incertae sedis</taxon>
        <taxon>Babjeviella</taxon>
    </lineage>
</organism>
<dbReference type="PANTHER" id="PTHR43895:SF152">
    <property type="entry name" value="SERINE_THREONINE-PROTEIN KINASE TOS3"/>
    <property type="match status" value="1"/>
</dbReference>
<dbReference type="Gene3D" id="3.30.200.20">
    <property type="entry name" value="Phosphorylase Kinase, domain 1"/>
    <property type="match status" value="1"/>
</dbReference>
<dbReference type="PROSITE" id="PS50011">
    <property type="entry name" value="PROTEIN_KINASE_DOM"/>
    <property type="match status" value="1"/>
</dbReference>
<dbReference type="GeneID" id="30145771"/>
<keyword evidence="4" id="KW-0418">Kinase</keyword>
<keyword evidence="5" id="KW-0067">ATP-binding</keyword>
<dbReference type="InterPro" id="IPR011009">
    <property type="entry name" value="Kinase-like_dom_sf"/>
</dbReference>
<protein>
    <recommendedName>
        <fullName evidence="6">Protein kinase domain-containing protein</fullName>
    </recommendedName>
</protein>
<dbReference type="OrthoDB" id="68483at2759"/>
<sequence>MSLVEHAEIKEQDIDGRTYRVLNHYRIISKLGTGQFGKVLLGEDISAASPVLDTPRSLTNPKLVAIKSVNRIDKRQLFYSHSKGVDTTTPEKIRREIEIMVKCGQNHVRHPNIINLLQVVDDPKMPKIYMVLDYCSNGELKWTPAHRATIAPKDDLITQVLKIHKVTKDLLQGIEYLHGLNIIHRDIKPSNLLIDVHGNVKIGDFGVSLLLKNENESNSAAPDKRALLREIFRTVGTPAFFAPELCQFVNDEYDFTDEQTMKQQREEASPTKLLQSPKKTGVRMDVWALGVTLYCLFFKSLPFNGDNEYQLFKSITKDNLQWYNEPPKQLVLDAHRRVVYFYDAFREFLQYTLVKDPSARPNVAQLKEHNFATFKFKTEEDKLVFLRFNEQFLPSPPQPLQPIAPPALAALVILPAPTPSFEPPLFPKKEKRSNSFSKEIGDKFRSLVSRTKTSQA</sequence>
<evidence type="ECO:0000313" key="8">
    <source>
        <dbReference type="Proteomes" id="UP000094336"/>
    </source>
</evidence>
<dbReference type="STRING" id="984486.A0A1E3QV87"/>
<accession>A0A1E3QV87</accession>
<dbReference type="PANTHER" id="PTHR43895">
    <property type="entry name" value="CALCIUM/CALMODULIN-DEPENDENT PROTEIN KINASE KINASE-RELATED"/>
    <property type="match status" value="1"/>
</dbReference>
<evidence type="ECO:0000313" key="7">
    <source>
        <dbReference type="EMBL" id="ODQ81575.1"/>
    </source>
</evidence>
<gene>
    <name evidence="7" type="ORF">BABINDRAFT_159848</name>
</gene>
<evidence type="ECO:0000256" key="2">
    <source>
        <dbReference type="ARBA" id="ARBA00022679"/>
    </source>
</evidence>